<evidence type="ECO:0000313" key="1">
    <source>
        <dbReference type="EMBL" id="KAH0453328.1"/>
    </source>
</evidence>
<evidence type="ECO:0000313" key="2">
    <source>
        <dbReference type="Proteomes" id="UP000775213"/>
    </source>
</evidence>
<sequence length="136" mass="15473">MHVVVMDYVTMQIVLLVDVNICGSGLEKFTKDVCPILDHLPKHCLMAKNLSSFFSLMEKVENLSSFFSLMEKTENNNSFFSLLEKAENQNSFSSLLEKAENHNSFYVQQVRFFFLPQIGEETEANASLTPKLPLGK</sequence>
<dbReference type="AlphaFoldDB" id="A0AAV7GC88"/>
<name>A0AAV7GC88_DENCH</name>
<dbReference type="EMBL" id="JAGFBR010000016">
    <property type="protein sequence ID" value="KAH0453328.1"/>
    <property type="molecule type" value="Genomic_DNA"/>
</dbReference>
<reference evidence="1 2" key="1">
    <citation type="journal article" date="2021" name="Hortic Res">
        <title>Chromosome-scale assembly of the Dendrobium chrysotoxum genome enhances the understanding of orchid evolution.</title>
        <authorList>
            <person name="Zhang Y."/>
            <person name="Zhang G.Q."/>
            <person name="Zhang D."/>
            <person name="Liu X.D."/>
            <person name="Xu X.Y."/>
            <person name="Sun W.H."/>
            <person name="Yu X."/>
            <person name="Zhu X."/>
            <person name="Wang Z.W."/>
            <person name="Zhao X."/>
            <person name="Zhong W.Y."/>
            <person name="Chen H."/>
            <person name="Yin W.L."/>
            <person name="Huang T."/>
            <person name="Niu S.C."/>
            <person name="Liu Z.J."/>
        </authorList>
    </citation>
    <scope>NUCLEOTIDE SEQUENCE [LARGE SCALE GENOMIC DNA]</scope>
    <source>
        <strain evidence="1">Lindl</strain>
    </source>
</reference>
<gene>
    <name evidence="1" type="ORF">IEQ34_017652</name>
</gene>
<protein>
    <submittedName>
        <fullName evidence="1">Uncharacterized protein</fullName>
    </submittedName>
</protein>
<proteinExistence type="predicted"/>
<dbReference type="Proteomes" id="UP000775213">
    <property type="component" value="Unassembled WGS sequence"/>
</dbReference>
<organism evidence="1 2">
    <name type="scientific">Dendrobium chrysotoxum</name>
    <name type="common">Orchid</name>
    <dbReference type="NCBI Taxonomy" id="161865"/>
    <lineage>
        <taxon>Eukaryota</taxon>
        <taxon>Viridiplantae</taxon>
        <taxon>Streptophyta</taxon>
        <taxon>Embryophyta</taxon>
        <taxon>Tracheophyta</taxon>
        <taxon>Spermatophyta</taxon>
        <taxon>Magnoliopsida</taxon>
        <taxon>Liliopsida</taxon>
        <taxon>Asparagales</taxon>
        <taxon>Orchidaceae</taxon>
        <taxon>Epidendroideae</taxon>
        <taxon>Malaxideae</taxon>
        <taxon>Dendrobiinae</taxon>
        <taxon>Dendrobium</taxon>
    </lineage>
</organism>
<comment type="caution">
    <text evidence="1">The sequence shown here is derived from an EMBL/GenBank/DDBJ whole genome shotgun (WGS) entry which is preliminary data.</text>
</comment>
<accession>A0AAV7GC88</accession>
<keyword evidence="2" id="KW-1185">Reference proteome</keyword>